<protein>
    <submittedName>
        <fullName evidence="1">Uncharacterized protein</fullName>
    </submittedName>
</protein>
<accession>A0A397W9L8</accession>
<keyword evidence="2" id="KW-1185">Reference proteome</keyword>
<name>A0A397W9L8_9GLOM</name>
<comment type="caution">
    <text evidence="1">The sequence shown here is derived from an EMBL/GenBank/DDBJ whole genome shotgun (WGS) entry which is preliminary data.</text>
</comment>
<sequence length="519" mass="59618">MKKLKDTEIDNIIRQHFTTPLKLQDNLSHIITPPTVHHVEEIRSNASAQKKLAELKEIAGKNFKELENIYNITTDKQLRKDLLTRISDQNQTNQEEQTVVRYDVPGRLSFLTQNMDLLEYIHELVEYGSADKCRHKEAIKVSVTGDSRDETKDHLDEHYCLASIKGARKFAQAFLDTSIIISQDNKAKIGLGTSPITHAEDISSLVSDNQYSGILKINNNVKPIWISLVDGGPDENPRHFKNIQSYCKLFRKFDLDYLTICMHAPGQSKYNPVERSMFTLSGKLARIILPINHFGNHLDSQGKVIDTELATQNLRYAGTMLCDIWCRDPIFGKRVNATYVDEATDPFINLEFAYEEREKDEIEKRNEKDKGTNTPADISVSWLWIEKHCNIYQYSLDIKRYNNLNLNCCKPAKAQEAMDFLQLFNGFLPPVTKAQDGHYINPFTSFNISINLKFQVTIHLLHPSSRRRPKKNQPRNSESVVEFVLISNSAEIETLVYYLQNRTGETSFLVITSEIVLQF</sequence>
<dbReference type="PANTHER" id="PTHR46954">
    <property type="entry name" value="C2H2-TYPE DOMAIN-CONTAINING PROTEIN"/>
    <property type="match status" value="1"/>
</dbReference>
<dbReference type="AlphaFoldDB" id="A0A397W9L8"/>
<dbReference type="Proteomes" id="UP000266673">
    <property type="component" value="Unassembled WGS sequence"/>
</dbReference>
<gene>
    <name evidence="1" type="ORF">C2G38_2156113</name>
</gene>
<organism evidence="1 2">
    <name type="scientific">Gigaspora rosea</name>
    <dbReference type="NCBI Taxonomy" id="44941"/>
    <lineage>
        <taxon>Eukaryota</taxon>
        <taxon>Fungi</taxon>
        <taxon>Fungi incertae sedis</taxon>
        <taxon>Mucoromycota</taxon>
        <taxon>Glomeromycotina</taxon>
        <taxon>Glomeromycetes</taxon>
        <taxon>Diversisporales</taxon>
        <taxon>Gigasporaceae</taxon>
        <taxon>Gigaspora</taxon>
    </lineage>
</organism>
<dbReference type="PANTHER" id="PTHR46954:SF1">
    <property type="entry name" value="C2H2-TYPE DOMAIN-CONTAINING PROTEIN"/>
    <property type="match status" value="1"/>
</dbReference>
<evidence type="ECO:0000313" key="2">
    <source>
        <dbReference type="Proteomes" id="UP000266673"/>
    </source>
</evidence>
<reference evidence="1 2" key="1">
    <citation type="submission" date="2018-06" db="EMBL/GenBank/DDBJ databases">
        <title>Comparative genomics reveals the genomic features of Rhizophagus irregularis, R. cerebriforme, R. diaphanum and Gigaspora rosea, and their symbiotic lifestyle signature.</title>
        <authorList>
            <person name="Morin E."/>
            <person name="San Clemente H."/>
            <person name="Chen E.C.H."/>
            <person name="De La Providencia I."/>
            <person name="Hainaut M."/>
            <person name="Kuo A."/>
            <person name="Kohler A."/>
            <person name="Murat C."/>
            <person name="Tang N."/>
            <person name="Roy S."/>
            <person name="Loubradou J."/>
            <person name="Henrissat B."/>
            <person name="Grigoriev I.V."/>
            <person name="Corradi N."/>
            <person name="Roux C."/>
            <person name="Martin F.M."/>
        </authorList>
    </citation>
    <scope>NUCLEOTIDE SEQUENCE [LARGE SCALE GENOMIC DNA]</scope>
    <source>
        <strain evidence="1 2">DAOM 194757</strain>
    </source>
</reference>
<proteinExistence type="predicted"/>
<dbReference type="OrthoDB" id="2396850at2759"/>
<dbReference type="EMBL" id="QKWP01000045">
    <property type="protein sequence ID" value="RIB29153.1"/>
    <property type="molecule type" value="Genomic_DNA"/>
</dbReference>
<evidence type="ECO:0000313" key="1">
    <source>
        <dbReference type="EMBL" id="RIB29153.1"/>
    </source>
</evidence>